<keyword evidence="2" id="KW-0805">Transcription regulation</keyword>
<dbReference type="PRINTS" id="PR00035">
    <property type="entry name" value="HTHGNTR"/>
</dbReference>
<dbReference type="PANTHER" id="PTHR44846">
    <property type="entry name" value="MANNOSYL-D-GLYCERATE TRANSPORT/METABOLISM SYSTEM REPRESSOR MNGR-RELATED"/>
    <property type="match status" value="1"/>
</dbReference>
<proteinExistence type="predicted"/>
<keyword evidence="3" id="KW-0238">DNA-binding</keyword>
<dbReference type="Pfam" id="PF00392">
    <property type="entry name" value="GntR"/>
    <property type="match status" value="1"/>
</dbReference>
<dbReference type="OrthoDB" id="9815017at2"/>
<dbReference type="GO" id="GO:0003700">
    <property type="term" value="F:DNA-binding transcription factor activity"/>
    <property type="evidence" value="ECO:0007669"/>
    <property type="project" value="InterPro"/>
</dbReference>
<dbReference type="RefSeq" id="WP_057756382.1">
    <property type="nucleotide sequence ID" value="NZ_AYYK01000008.1"/>
</dbReference>
<evidence type="ECO:0000313" key="7">
    <source>
        <dbReference type="Proteomes" id="UP000051813"/>
    </source>
</evidence>
<evidence type="ECO:0000256" key="2">
    <source>
        <dbReference type="ARBA" id="ARBA00023015"/>
    </source>
</evidence>
<evidence type="ECO:0000256" key="3">
    <source>
        <dbReference type="ARBA" id="ARBA00023125"/>
    </source>
</evidence>
<dbReference type="Gene3D" id="1.10.10.10">
    <property type="entry name" value="Winged helix-like DNA-binding domain superfamily/Winged helix DNA-binding domain"/>
    <property type="match status" value="1"/>
</dbReference>
<dbReference type="SMART" id="SM00345">
    <property type="entry name" value="HTH_GNTR"/>
    <property type="match status" value="1"/>
</dbReference>
<organism evidence="6 7">
    <name type="scientific">Lapidilactobacillus dextrinicus DSM 20335</name>
    <dbReference type="NCBI Taxonomy" id="1423738"/>
    <lineage>
        <taxon>Bacteria</taxon>
        <taxon>Bacillati</taxon>
        <taxon>Bacillota</taxon>
        <taxon>Bacilli</taxon>
        <taxon>Lactobacillales</taxon>
        <taxon>Lactobacillaceae</taxon>
        <taxon>Lapidilactobacillus</taxon>
    </lineage>
</organism>
<dbReference type="FunFam" id="3.40.1410.10:FF:000008">
    <property type="entry name" value="Transcriptional regulator, GntR family"/>
    <property type="match status" value="1"/>
</dbReference>
<keyword evidence="7" id="KW-1185">Reference proteome</keyword>
<dbReference type="STRING" id="1423738.FC84_GL000103"/>
<dbReference type="SMART" id="SM00866">
    <property type="entry name" value="UTRA"/>
    <property type="match status" value="1"/>
</dbReference>
<dbReference type="SUPFAM" id="SSF46785">
    <property type="entry name" value="Winged helix' DNA-binding domain"/>
    <property type="match status" value="1"/>
</dbReference>
<dbReference type="InterPro" id="IPR000524">
    <property type="entry name" value="Tscrpt_reg_HTH_GntR"/>
</dbReference>
<feature type="domain" description="HTH gntR-type" evidence="5">
    <location>
        <begin position="1"/>
        <end position="69"/>
    </location>
</feature>
<dbReference type="Gene3D" id="3.40.1410.10">
    <property type="entry name" value="Chorismate lyase-like"/>
    <property type="match status" value="1"/>
</dbReference>
<reference evidence="6 7" key="1">
    <citation type="journal article" date="2015" name="Genome Announc.">
        <title>Expanding the biotechnology potential of lactobacilli through comparative genomics of 213 strains and associated genera.</title>
        <authorList>
            <person name="Sun Z."/>
            <person name="Harris H.M."/>
            <person name="McCann A."/>
            <person name="Guo C."/>
            <person name="Argimon S."/>
            <person name="Zhang W."/>
            <person name="Yang X."/>
            <person name="Jeffery I.B."/>
            <person name="Cooney J.C."/>
            <person name="Kagawa T.F."/>
            <person name="Liu W."/>
            <person name="Song Y."/>
            <person name="Salvetti E."/>
            <person name="Wrobel A."/>
            <person name="Rasinkangas P."/>
            <person name="Parkhill J."/>
            <person name="Rea M.C."/>
            <person name="O'Sullivan O."/>
            <person name="Ritari J."/>
            <person name="Douillard F.P."/>
            <person name="Paul Ross R."/>
            <person name="Yang R."/>
            <person name="Briner A.E."/>
            <person name="Felis G.E."/>
            <person name="de Vos W.M."/>
            <person name="Barrangou R."/>
            <person name="Klaenhammer T.R."/>
            <person name="Caufield P.W."/>
            <person name="Cui Y."/>
            <person name="Zhang H."/>
            <person name="O'Toole P.W."/>
        </authorList>
    </citation>
    <scope>NUCLEOTIDE SEQUENCE [LARGE SCALE GENOMIC DNA]</scope>
    <source>
        <strain evidence="6 7">DSM 20335</strain>
    </source>
</reference>
<sequence length="238" mass="27677">MTKYESIAAVIKQRIQDNVYQTGTLLPNQSDLASEFGVSRMTINKAINILTMEGFVSSQRGFGTKILNHPLWNKDVSPVNEYRGLSFQMAEQHRQIKSQIISFEVAFPEKKIQERLMLTPQQPVYQIVRLRIVDDDPFILEHTIMPVDLIPNLTDDILKESIYHYIQFDLGLQIAGAYRNIQATRADEFDIKYLQCQPTDPVLEVEQVAYLKNGRPFEYSHSRNRFDKRGYTELDMRN</sequence>
<dbReference type="SUPFAM" id="SSF64288">
    <property type="entry name" value="Chorismate lyase-like"/>
    <property type="match status" value="1"/>
</dbReference>
<dbReference type="PROSITE" id="PS50949">
    <property type="entry name" value="HTH_GNTR"/>
    <property type="match status" value="1"/>
</dbReference>
<dbReference type="EMBL" id="AYYK01000008">
    <property type="protein sequence ID" value="KRM78948.1"/>
    <property type="molecule type" value="Genomic_DNA"/>
</dbReference>
<evidence type="ECO:0000256" key="4">
    <source>
        <dbReference type="ARBA" id="ARBA00023163"/>
    </source>
</evidence>
<keyword evidence="1" id="KW-0678">Repressor</keyword>
<name>A0A0R2BM66_9LACO</name>
<dbReference type="InterPro" id="IPR028978">
    <property type="entry name" value="Chorismate_lyase_/UTRA_dom_sf"/>
</dbReference>
<comment type="caution">
    <text evidence="6">The sequence shown here is derived from an EMBL/GenBank/DDBJ whole genome shotgun (WGS) entry which is preliminary data.</text>
</comment>
<gene>
    <name evidence="6" type="ORF">FC84_GL000103</name>
</gene>
<dbReference type="PATRIC" id="fig|1423738.3.peg.105"/>
<dbReference type="InterPro" id="IPR036390">
    <property type="entry name" value="WH_DNA-bd_sf"/>
</dbReference>
<dbReference type="GO" id="GO:0003677">
    <property type="term" value="F:DNA binding"/>
    <property type="evidence" value="ECO:0007669"/>
    <property type="project" value="UniProtKB-KW"/>
</dbReference>
<accession>A0A0R2BM66</accession>
<protein>
    <submittedName>
        <fullName evidence="6">HTH-type transcriptional regulator gmuR</fullName>
    </submittedName>
</protein>
<evidence type="ECO:0000313" key="6">
    <source>
        <dbReference type="EMBL" id="KRM78948.1"/>
    </source>
</evidence>
<dbReference type="InterPro" id="IPR036388">
    <property type="entry name" value="WH-like_DNA-bd_sf"/>
</dbReference>
<dbReference type="PANTHER" id="PTHR44846:SF5">
    <property type="entry name" value="HTH-TYPE TRANSCRIPTIONAL REGULATOR GMUR"/>
    <property type="match status" value="1"/>
</dbReference>
<keyword evidence="4" id="KW-0804">Transcription</keyword>
<dbReference type="InterPro" id="IPR050679">
    <property type="entry name" value="Bact_HTH_transcr_reg"/>
</dbReference>
<evidence type="ECO:0000259" key="5">
    <source>
        <dbReference type="PROSITE" id="PS50949"/>
    </source>
</evidence>
<dbReference type="InterPro" id="IPR011663">
    <property type="entry name" value="UTRA"/>
</dbReference>
<evidence type="ECO:0000256" key="1">
    <source>
        <dbReference type="ARBA" id="ARBA00022491"/>
    </source>
</evidence>
<dbReference type="CDD" id="cd07377">
    <property type="entry name" value="WHTH_GntR"/>
    <property type="match status" value="1"/>
</dbReference>
<dbReference type="Proteomes" id="UP000051813">
    <property type="component" value="Unassembled WGS sequence"/>
</dbReference>
<dbReference type="AlphaFoldDB" id="A0A0R2BM66"/>
<dbReference type="Pfam" id="PF07702">
    <property type="entry name" value="UTRA"/>
    <property type="match status" value="1"/>
</dbReference>
<dbReference type="GO" id="GO:0045892">
    <property type="term" value="P:negative regulation of DNA-templated transcription"/>
    <property type="evidence" value="ECO:0007669"/>
    <property type="project" value="TreeGrafter"/>
</dbReference>